<dbReference type="Proteomes" id="UP000093122">
    <property type="component" value="Unassembled WGS sequence"/>
</dbReference>
<reference evidence="6 9" key="3">
    <citation type="submission" date="2018-12" db="EMBL/GenBank/DDBJ databases">
        <authorList>
            <consortium name="Pathogen Informatics"/>
        </authorList>
    </citation>
    <scope>NUCLEOTIDE SEQUENCE [LARGE SCALE GENOMIC DNA]</scope>
    <source>
        <strain evidence="6 9">NCTC8184</strain>
    </source>
</reference>
<feature type="compositionally biased region" description="Basic and acidic residues" evidence="1">
    <location>
        <begin position="25"/>
        <end position="36"/>
    </location>
</feature>
<dbReference type="AlphaFoldDB" id="A0A0E1ELY7"/>
<protein>
    <submittedName>
        <fullName evidence="6">Haloalkane dehalogenase</fullName>
    </submittedName>
</protein>
<feature type="chain" id="PRO_5014224252" evidence="2">
    <location>
        <begin position="25"/>
        <end position="353"/>
    </location>
</feature>
<dbReference type="InterPro" id="IPR029058">
    <property type="entry name" value="AB_hydrolase_fold"/>
</dbReference>
<proteinExistence type="predicted"/>
<dbReference type="GO" id="GO:0016020">
    <property type="term" value="C:membrane"/>
    <property type="evidence" value="ECO:0007669"/>
    <property type="project" value="TreeGrafter"/>
</dbReference>
<dbReference type="EMBL" id="MAWT01000033">
    <property type="protein sequence ID" value="OCM71289.1"/>
    <property type="molecule type" value="Genomic_DNA"/>
</dbReference>
<accession>A0A0E1ELY7</accession>
<dbReference type="PANTHER" id="PTHR43798:SF33">
    <property type="entry name" value="HYDROLASE, PUTATIVE (AFU_ORTHOLOGUE AFUA_2G14860)-RELATED"/>
    <property type="match status" value="1"/>
</dbReference>
<dbReference type="Proteomes" id="UP000268870">
    <property type="component" value="Chromosome"/>
</dbReference>
<evidence type="ECO:0000256" key="1">
    <source>
        <dbReference type="SAM" id="MobiDB-lite"/>
    </source>
</evidence>
<reference evidence="4 7" key="1">
    <citation type="journal article" date="2015" name="PLoS ONE">
        <title>Genomic analysis reveals the molecular basis for capsule loss in the group B streptococcus population.</title>
        <authorList>
            <consortium name="DEVANI Consortium"/>
            <person name="Rosini R."/>
            <person name="Campisi E."/>
            <person name="De Chiara M."/>
            <person name="Tettelin H."/>
            <person name="Rinaudo D."/>
            <person name="Toniolo C."/>
            <person name="Metruccio M."/>
            <person name="Guidotti S."/>
            <person name="Sorensen U.B."/>
            <person name="Kilian M."/>
            <person name="Ramirez M."/>
            <person name="Janulczyk R."/>
            <person name="Donati C."/>
            <person name="Grandi G."/>
            <person name="Margarit I."/>
        </authorList>
    </citation>
    <scope>NUCLEOTIDE SEQUENCE [LARGE SCALE GENOMIC DNA]</scope>
    <source>
        <strain evidence="4 7">ES-PW-063</strain>
    </source>
</reference>
<evidence type="ECO:0000259" key="3">
    <source>
        <dbReference type="Pfam" id="PF00561"/>
    </source>
</evidence>
<dbReference type="Pfam" id="PF00561">
    <property type="entry name" value="Abhydrolase_1"/>
    <property type="match status" value="1"/>
</dbReference>
<evidence type="ECO:0000313" key="7">
    <source>
        <dbReference type="Proteomes" id="UP000035174"/>
    </source>
</evidence>
<evidence type="ECO:0000313" key="9">
    <source>
        <dbReference type="Proteomes" id="UP000268870"/>
    </source>
</evidence>
<dbReference type="KEGG" id="sage:EN72_04145"/>
<dbReference type="SUPFAM" id="SSF53474">
    <property type="entry name" value="alpha/beta-Hydrolases"/>
    <property type="match status" value="1"/>
</dbReference>
<dbReference type="KEGG" id="sagg:EN73_03845"/>
<evidence type="ECO:0000313" key="4">
    <source>
        <dbReference type="EMBL" id="KLJ28387.1"/>
    </source>
</evidence>
<evidence type="ECO:0000313" key="6">
    <source>
        <dbReference type="EMBL" id="VED65742.1"/>
    </source>
</evidence>
<dbReference type="Gene3D" id="3.40.50.1820">
    <property type="entry name" value="alpha/beta hydrolase"/>
    <property type="match status" value="1"/>
</dbReference>
<name>A0A0E1ELY7_STRAG</name>
<feature type="region of interest" description="Disordered" evidence="1">
    <location>
        <begin position="25"/>
        <end position="48"/>
    </location>
</feature>
<organism evidence="5 8">
    <name type="scientific">Streptococcus agalactiae</name>
    <dbReference type="NCBI Taxonomy" id="1311"/>
    <lineage>
        <taxon>Bacteria</taxon>
        <taxon>Bacillati</taxon>
        <taxon>Bacillota</taxon>
        <taxon>Bacilli</taxon>
        <taxon>Lactobacillales</taxon>
        <taxon>Streptococcaceae</taxon>
        <taxon>Streptococcus</taxon>
    </lineage>
</organism>
<dbReference type="EMBL" id="LCVB01000032">
    <property type="protein sequence ID" value="KLJ28387.1"/>
    <property type="molecule type" value="Genomic_DNA"/>
</dbReference>
<feature type="signal peptide" evidence="2">
    <location>
        <begin position="1"/>
        <end position="24"/>
    </location>
</feature>
<evidence type="ECO:0000256" key="2">
    <source>
        <dbReference type="SAM" id="SignalP"/>
    </source>
</evidence>
<keyword evidence="2" id="KW-0732">Signal</keyword>
<reference evidence="5 8" key="2">
    <citation type="journal article" date="2016" name="Sci. Rep.">
        <title>Serotype IV Streptococcus agalactiae ST-452 has arisen from large genomic recombination events between CC23 and the hypervirulent CC17 lineages.</title>
        <authorList>
            <person name="Campisi E."/>
            <person name="Rinaudo C.D."/>
            <person name="Donati C."/>
            <person name="Barucco M."/>
            <person name="Torricelli G."/>
            <person name="Edwards M.S."/>
            <person name="Baker C.J."/>
            <person name="Margarit I."/>
            <person name="Rosini R."/>
        </authorList>
    </citation>
    <scope>NUCLEOTIDE SEQUENCE [LARGE SCALE GENOMIC DNA]</scope>
    <source>
        <strain evidence="5 8">CZ-PW-140</strain>
    </source>
</reference>
<evidence type="ECO:0000313" key="5">
    <source>
        <dbReference type="EMBL" id="OCM71289.1"/>
    </source>
</evidence>
<feature type="domain" description="AB hydrolase-1" evidence="3">
    <location>
        <begin position="109"/>
        <end position="227"/>
    </location>
</feature>
<dbReference type="InterPro" id="IPR050266">
    <property type="entry name" value="AB_hydrolase_sf"/>
</dbReference>
<dbReference type="InterPro" id="IPR000073">
    <property type="entry name" value="AB_hydrolase_1"/>
</dbReference>
<evidence type="ECO:0000313" key="8">
    <source>
        <dbReference type="Proteomes" id="UP000093122"/>
    </source>
</evidence>
<dbReference type="EMBL" id="LR134265">
    <property type="protein sequence ID" value="VED65742.1"/>
    <property type="molecule type" value="Genomic_DNA"/>
</dbReference>
<dbReference type="PANTHER" id="PTHR43798">
    <property type="entry name" value="MONOACYLGLYCEROL LIPASE"/>
    <property type="match status" value="1"/>
</dbReference>
<sequence length="353" mass="39232">MNKITTLSTIALTLMLCVGCSANKDNQKTKTEDPKQENVTANPKEDKATAAKRMKLTKELEKYNKGTESFISNKQYQKYIKTPIKEYGQKVEVKGKKMNVYTVGEGKVPIVFIPGQGTVTAKHQYHNLISNLSKTHKVVVVEPFGSGLSDVIDQPRNLANITSDIHEALQKVGITGKYVIASHSIGGVYALKYISTYPKEVLGLIGLDTSTPGMEGGKQVDFAAPVLKELPKIPKVSDDINAQFFAIGHKILNNSNMKEEAKNSSNMINESANYKIPKGIPAMYLLARESDLGLQLRSLDIPIKGSWQEQHKELSEDPKEVSIHTLDGTHQIYDTNLKEVIDYTNQFMKTFEK</sequence>
<gene>
    <name evidence="5" type="ORF">AX245_05570</name>
    <name evidence="6" type="ORF">NCTC8184_01802</name>
    <name evidence="4" type="ORF">WA45_08915</name>
</gene>
<dbReference type="Proteomes" id="UP000035174">
    <property type="component" value="Unassembled WGS sequence"/>
</dbReference>
<dbReference type="GeneID" id="66885585"/>
<dbReference type="RefSeq" id="WP_001033956.1">
    <property type="nucleotide sequence ID" value="NZ_AP018935.1"/>
</dbReference>